<dbReference type="EMBL" id="JAKNAX010000079">
    <property type="protein sequence ID" value="MDE1348118.1"/>
    <property type="molecule type" value="Genomic_DNA"/>
</dbReference>
<dbReference type="Pfam" id="PF04542">
    <property type="entry name" value="Sigma70_r2"/>
    <property type="match status" value="1"/>
</dbReference>
<dbReference type="EMBL" id="CP118710">
    <property type="protein sequence ID" value="WGK83811.1"/>
    <property type="molecule type" value="Genomic_DNA"/>
</dbReference>
<organism evidence="7 10">
    <name type="scientific">Vibrio aestuarianus</name>
    <dbReference type="NCBI Taxonomy" id="28171"/>
    <lineage>
        <taxon>Bacteria</taxon>
        <taxon>Pseudomonadati</taxon>
        <taxon>Pseudomonadota</taxon>
        <taxon>Gammaproteobacteria</taxon>
        <taxon>Vibrionales</taxon>
        <taxon>Vibrionaceae</taxon>
        <taxon>Vibrio</taxon>
    </lineage>
</organism>
<dbReference type="GO" id="GO:0016987">
    <property type="term" value="F:sigma factor activity"/>
    <property type="evidence" value="ECO:0007669"/>
    <property type="project" value="UniProtKB-KW"/>
</dbReference>
<dbReference type="GeneID" id="79918828"/>
<keyword evidence="4" id="KW-0804">Transcription</keyword>
<dbReference type="InterPro" id="IPR014284">
    <property type="entry name" value="RNA_pol_sigma-70_dom"/>
</dbReference>
<dbReference type="Gene3D" id="1.10.1740.10">
    <property type="match status" value="1"/>
</dbReference>
<reference evidence="7" key="1">
    <citation type="submission" date="2022-02" db="EMBL/GenBank/DDBJ databases">
        <title>Emergence and expansion in Europe of a Vibrio aestuarianus clonal complex pathogenic for oysters.</title>
        <authorList>
            <person name="Mesnil A."/>
            <person name="Travers M.-A."/>
        </authorList>
    </citation>
    <scope>NUCLEOTIDE SEQUENCE</scope>
    <source>
        <strain evidence="8">151-ITT-15-cp-1</strain>
        <strain evidence="7">19_064_15T1</strain>
        <strain evidence="9">U29</strain>
    </source>
</reference>
<dbReference type="Proteomes" id="UP001140973">
    <property type="component" value="Unassembled WGS sequence"/>
</dbReference>
<keyword evidence="2" id="KW-0805">Transcription regulation</keyword>
<accession>A0A7X6S690</accession>
<proteinExistence type="inferred from homology"/>
<keyword evidence="3" id="KW-0731">Sigma factor</keyword>
<evidence type="ECO:0000313" key="9">
    <source>
        <dbReference type="EMBL" id="WGK83811.1"/>
    </source>
</evidence>
<dbReference type="EMBL" id="JAKNAP010000077">
    <property type="protein sequence ID" value="MDE1358653.1"/>
    <property type="molecule type" value="Genomic_DNA"/>
</dbReference>
<dbReference type="Proteomes" id="UP001239257">
    <property type="component" value="Chromosome 2"/>
</dbReference>
<dbReference type="Proteomes" id="UP001140978">
    <property type="component" value="Unassembled WGS sequence"/>
</dbReference>
<gene>
    <name evidence="8" type="ORF">L9W73_15270</name>
    <name evidence="7" type="ORF">L9X51_17125</name>
    <name evidence="9" type="ORF">PYE51_15515</name>
</gene>
<dbReference type="InterPro" id="IPR013249">
    <property type="entry name" value="RNA_pol_sigma70_r4_t2"/>
</dbReference>
<dbReference type="SUPFAM" id="SSF88659">
    <property type="entry name" value="Sigma3 and sigma4 domains of RNA polymerase sigma factors"/>
    <property type="match status" value="1"/>
</dbReference>
<protein>
    <submittedName>
        <fullName evidence="7">Sigma-70 family RNA polymerase sigma factor</fullName>
    </submittedName>
</protein>
<dbReference type="Pfam" id="PF08281">
    <property type="entry name" value="Sigma70_r4_2"/>
    <property type="match status" value="1"/>
</dbReference>
<dbReference type="GO" id="GO:0006352">
    <property type="term" value="P:DNA-templated transcription initiation"/>
    <property type="evidence" value="ECO:0007669"/>
    <property type="project" value="InterPro"/>
</dbReference>
<evidence type="ECO:0000256" key="4">
    <source>
        <dbReference type="ARBA" id="ARBA00023163"/>
    </source>
</evidence>
<feature type="domain" description="RNA polymerase sigma-70 region 2" evidence="5">
    <location>
        <begin position="23"/>
        <end position="82"/>
    </location>
</feature>
<evidence type="ECO:0000313" key="8">
    <source>
        <dbReference type="EMBL" id="MDE1358653.1"/>
    </source>
</evidence>
<dbReference type="Gene3D" id="1.10.10.10">
    <property type="entry name" value="Winged helix-like DNA-binding domain superfamily/Winged helix DNA-binding domain"/>
    <property type="match status" value="1"/>
</dbReference>
<sequence>MPDTSHPTVVPCLLQTWHLTESELFHWLLKQCGNKELAFDLLQETFLRALLQKKAFCDIKNQRSWLFRVANNLQVDEWRKTKEVMFDDDAILSLHGECDEDPHVIDSLAQCLPKALDQLSQADKAIIEACDLNGEPQQIFARKHGLTLPATKSRIQRARYKLKQILKIQCRIRFDEQQRVCCFFPEK</sequence>
<dbReference type="InterPro" id="IPR039425">
    <property type="entry name" value="RNA_pol_sigma-70-like"/>
</dbReference>
<dbReference type="RefSeq" id="WP_171981189.1">
    <property type="nucleotide sequence ID" value="NZ_CP118710.1"/>
</dbReference>
<dbReference type="GO" id="GO:0003677">
    <property type="term" value="F:DNA binding"/>
    <property type="evidence" value="ECO:0007669"/>
    <property type="project" value="InterPro"/>
</dbReference>
<dbReference type="InterPro" id="IPR013324">
    <property type="entry name" value="RNA_pol_sigma_r3/r4-like"/>
</dbReference>
<comment type="similarity">
    <text evidence="1">Belongs to the sigma-70 factor family. ECF subfamily.</text>
</comment>
<dbReference type="SUPFAM" id="SSF88946">
    <property type="entry name" value="Sigma2 domain of RNA polymerase sigma factors"/>
    <property type="match status" value="1"/>
</dbReference>
<evidence type="ECO:0000313" key="10">
    <source>
        <dbReference type="Proteomes" id="UP001140978"/>
    </source>
</evidence>
<evidence type="ECO:0000256" key="2">
    <source>
        <dbReference type="ARBA" id="ARBA00023015"/>
    </source>
</evidence>
<evidence type="ECO:0000256" key="3">
    <source>
        <dbReference type="ARBA" id="ARBA00023082"/>
    </source>
</evidence>
<dbReference type="InterPro" id="IPR036388">
    <property type="entry name" value="WH-like_DNA-bd_sf"/>
</dbReference>
<evidence type="ECO:0000259" key="6">
    <source>
        <dbReference type="Pfam" id="PF08281"/>
    </source>
</evidence>
<feature type="domain" description="RNA polymerase sigma factor 70 region 4 type 2" evidence="6">
    <location>
        <begin position="110"/>
        <end position="162"/>
    </location>
</feature>
<name>A0A7X6S690_9VIBR</name>
<dbReference type="NCBIfam" id="TIGR02937">
    <property type="entry name" value="sigma70-ECF"/>
    <property type="match status" value="1"/>
</dbReference>
<dbReference type="AlphaFoldDB" id="A0A7X6S690"/>
<evidence type="ECO:0000313" key="7">
    <source>
        <dbReference type="EMBL" id="MDE1348118.1"/>
    </source>
</evidence>
<evidence type="ECO:0000259" key="5">
    <source>
        <dbReference type="Pfam" id="PF04542"/>
    </source>
</evidence>
<dbReference type="InterPro" id="IPR007627">
    <property type="entry name" value="RNA_pol_sigma70_r2"/>
</dbReference>
<dbReference type="InterPro" id="IPR013325">
    <property type="entry name" value="RNA_pol_sigma_r2"/>
</dbReference>
<dbReference type="PANTHER" id="PTHR43133">
    <property type="entry name" value="RNA POLYMERASE ECF-TYPE SIGMA FACTO"/>
    <property type="match status" value="1"/>
</dbReference>
<evidence type="ECO:0000256" key="1">
    <source>
        <dbReference type="ARBA" id="ARBA00010641"/>
    </source>
</evidence>
<dbReference type="PANTHER" id="PTHR43133:SF62">
    <property type="entry name" value="RNA POLYMERASE SIGMA FACTOR SIGZ"/>
    <property type="match status" value="1"/>
</dbReference>